<dbReference type="Pfam" id="PF08281">
    <property type="entry name" value="Sigma70_r4_2"/>
    <property type="match status" value="1"/>
</dbReference>
<proteinExistence type="inferred from homology"/>
<dbReference type="InterPro" id="IPR039425">
    <property type="entry name" value="RNA_pol_sigma-70-like"/>
</dbReference>
<evidence type="ECO:0000256" key="3">
    <source>
        <dbReference type="ARBA" id="ARBA00023082"/>
    </source>
</evidence>
<feature type="domain" description="RNA polymerase sigma-70 region 2" evidence="7">
    <location>
        <begin position="52"/>
        <end position="116"/>
    </location>
</feature>
<dbReference type="InterPro" id="IPR013249">
    <property type="entry name" value="RNA_pol_sigma70_r4_t2"/>
</dbReference>
<dbReference type="PROSITE" id="PS01063">
    <property type="entry name" value="SIGMA70_ECF"/>
    <property type="match status" value="1"/>
</dbReference>
<dbReference type="Gene3D" id="1.10.10.10">
    <property type="entry name" value="Winged helix-like DNA-binding domain superfamily/Winged helix DNA-binding domain"/>
    <property type="match status" value="1"/>
</dbReference>
<dbReference type="InterPro" id="IPR000838">
    <property type="entry name" value="RNA_pol_sigma70_ECF_CS"/>
</dbReference>
<feature type="domain" description="RNA polymerase sigma factor 70 region 4 type 2" evidence="8">
    <location>
        <begin position="176"/>
        <end position="228"/>
    </location>
</feature>
<dbReference type="InterPro" id="IPR013325">
    <property type="entry name" value="RNA_pol_sigma_r2"/>
</dbReference>
<comment type="similarity">
    <text evidence="1 6">Belongs to the sigma-70 factor family. ECF subfamily.</text>
</comment>
<evidence type="ECO:0000256" key="1">
    <source>
        <dbReference type="ARBA" id="ARBA00010641"/>
    </source>
</evidence>
<keyword evidence="5 6" id="KW-0804">Transcription</keyword>
<evidence type="ECO:0000313" key="10">
    <source>
        <dbReference type="Proteomes" id="UP000658690"/>
    </source>
</evidence>
<comment type="caution">
    <text evidence="9">The sequence shown here is derived from an EMBL/GenBank/DDBJ whole genome shotgun (WGS) entry which is preliminary data.</text>
</comment>
<keyword evidence="4 6" id="KW-0238">DNA-binding</keyword>
<evidence type="ECO:0000256" key="2">
    <source>
        <dbReference type="ARBA" id="ARBA00023015"/>
    </source>
</evidence>
<dbReference type="SUPFAM" id="SSF88946">
    <property type="entry name" value="Sigma2 domain of RNA polymerase sigma factors"/>
    <property type="match status" value="1"/>
</dbReference>
<accession>A0ABX1Z2H5</accession>
<organism evidence="9 10">
    <name type="scientific">Paenibacillus germinis</name>
    <dbReference type="NCBI Taxonomy" id="2654979"/>
    <lineage>
        <taxon>Bacteria</taxon>
        <taxon>Bacillati</taxon>
        <taxon>Bacillota</taxon>
        <taxon>Bacilli</taxon>
        <taxon>Bacillales</taxon>
        <taxon>Paenibacillaceae</taxon>
        <taxon>Paenibacillus</taxon>
    </lineage>
</organism>
<evidence type="ECO:0000259" key="8">
    <source>
        <dbReference type="Pfam" id="PF08281"/>
    </source>
</evidence>
<evidence type="ECO:0000256" key="4">
    <source>
        <dbReference type="ARBA" id="ARBA00023125"/>
    </source>
</evidence>
<keyword evidence="3 6" id="KW-0731">Sigma factor</keyword>
<reference evidence="9 10" key="1">
    <citation type="submission" date="2019-10" db="EMBL/GenBank/DDBJ databases">
        <title>Description of Paenibacillus choica sp. nov.</title>
        <authorList>
            <person name="Carlier A."/>
            <person name="Qi S."/>
        </authorList>
    </citation>
    <scope>NUCLEOTIDE SEQUENCE [LARGE SCALE GENOMIC DNA]</scope>
    <source>
        <strain evidence="9 10">LMG 31460</strain>
    </source>
</reference>
<keyword evidence="10" id="KW-1185">Reference proteome</keyword>
<dbReference type="Proteomes" id="UP000658690">
    <property type="component" value="Unassembled WGS sequence"/>
</dbReference>
<dbReference type="InterPro" id="IPR036388">
    <property type="entry name" value="WH-like_DNA-bd_sf"/>
</dbReference>
<dbReference type="EMBL" id="WHOC01000058">
    <property type="protein sequence ID" value="NOU86329.1"/>
    <property type="molecule type" value="Genomic_DNA"/>
</dbReference>
<dbReference type="NCBIfam" id="TIGR02937">
    <property type="entry name" value="sigma70-ECF"/>
    <property type="match status" value="1"/>
</dbReference>
<dbReference type="InterPro" id="IPR014284">
    <property type="entry name" value="RNA_pol_sigma-70_dom"/>
</dbReference>
<evidence type="ECO:0000256" key="5">
    <source>
        <dbReference type="ARBA" id="ARBA00023163"/>
    </source>
</evidence>
<dbReference type="Pfam" id="PF04542">
    <property type="entry name" value="Sigma70_r2"/>
    <property type="match status" value="1"/>
</dbReference>
<dbReference type="InterPro" id="IPR013324">
    <property type="entry name" value="RNA_pol_sigma_r3/r4-like"/>
</dbReference>
<dbReference type="InterPro" id="IPR007627">
    <property type="entry name" value="RNA_pol_sigma70_r2"/>
</dbReference>
<evidence type="ECO:0000259" key="7">
    <source>
        <dbReference type="Pfam" id="PF04542"/>
    </source>
</evidence>
<evidence type="ECO:0000256" key="6">
    <source>
        <dbReference type="RuleBase" id="RU000716"/>
    </source>
</evidence>
<dbReference type="SUPFAM" id="SSF88659">
    <property type="entry name" value="Sigma3 and sigma4 domains of RNA polymerase sigma factors"/>
    <property type="match status" value="1"/>
</dbReference>
<evidence type="ECO:0000313" key="9">
    <source>
        <dbReference type="EMBL" id="NOU86329.1"/>
    </source>
</evidence>
<dbReference type="CDD" id="cd06171">
    <property type="entry name" value="Sigma70_r4"/>
    <property type="match status" value="1"/>
</dbReference>
<keyword evidence="2 6" id="KW-0805">Transcription regulation</keyword>
<dbReference type="PANTHER" id="PTHR43133">
    <property type="entry name" value="RNA POLYMERASE ECF-TYPE SIGMA FACTO"/>
    <property type="match status" value="1"/>
</dbReference>
<sequence length="608" mass="69800">MSAMTQQGGLGMYVENEASAIVKERVIVQQYEIDNTLVERAQQGDTEAFGELIEQHRSKACDWAKRMTGDPHMADDVVQDALIRAFMHLGSLADTSRFLPWLHRIVCNQANMRLRRGGPYRKERPFTSMGSAVSEEPRVDWENLDSILYHLARTATDAAVRDQDPQENLLRKEMYETIHALLHCLTPKERGIFRAYFFRQLGPEEIASMYRMTTGSIYTYIHRSRQKLRKEHIRVALGLIPEKGECGLIRSKVLQMPEWPGHISVKSTFIDSIGRMLAAIGDRREMAELMGVSSFAFRMKISDQTTFADSIYIFDWRRTLQTFMEELGYKITMLCGQLSDSPIPLLGAVERFPVVLPIEESVLPFIRKYIDLGKPVLYFDTQASKPYVHEWSVIYGYDEEQQIVYMSDQMLPEGKTLTYDDVTYNPVRFAAGIDSVLEPDVRPIRISEQKQQAERTVRFAVNYARNGCDYRPMTSYLKYTSGLVAYNRWIGHLRNRHVVPNRYGLGQLSAVYAEAKRYASLYLRSVPFEGEAMRLTLLASDAYEQSAEAMEQLSSYVPFIRSSEMLLADMLETCAVYLEQAKEFETAAVGYLEKALTFIREEKGCKYS</sequence>
<dbReference type="Gene3D" id="1.10.1740.10">
    <property type="match status" value="1"/>
</dbReference>
<dbReference type="PANTHER" id="PTHR43133:SF51">
    <property type="entry name" value="RNA POLYMERASE SIGMA FACTOR"/>
    <property type="match status" value="1"/>
</dbReference>
<name>A0ABX1Z2H5_9BACL</name>
<gene>
    <name evidence="9" type="ORF">GC102_11165</name>
</gene>
<protein>
    <recommendedName>
        <fullName evidence="6">RNA polymerase sigma factor</fullName>
    </recommendedName>
</protein>